<keyword evidence="1" id="KW-0472">Membrane</keyword>
<dbReference type="EMBL" id="GGEC01092299">
    <property type="protein sequence ID" value="MBX72783.1"/>
    <property type="molecule type" value="Transcribed_RNA"/>
</dbReference>
<sequence length="47" mass="5508">MSILQLSQGFCSFFILLSFFTFHLSPIVLFTLCITLIYNCGLFFEQY</sequence>
<dbReference type="AlphaFoldDB" id="A0A2P2R0N0"/>
<proteinExistence type="predicted"/>
<protein>
    <submittedName>
        <fullName evidence="2">Uncharacterized protein</fullName>
    </submittedName>
</protein>
<keyword evidence="1" id="KW-1133">Transmembrane helix</keyword>
<evidence type="ECO:0000256" key="1">
    <source>
        <dbReference type="SAM" id="Phobius"/>
    </source>
</evidence>
<name>A0A2P2R0N0_RHIMU</name>
<feature type="transmembrane region" description="Helical" evidence="1">
    <location>
        <begin position="12"/>
        <end position="38"/>
    </location>
</feature>
<evidence type="ECO:0000313" key="2">
    <source>
        <dbReference type="EMBL" id="MBX72783.1"/>
    </source>
</evidence>
<organism evidence="2">
    <name type="scientific">Rhizophora mucronata</name>
    <name type="common">Asiatic mangrove</name>
    <dbReference type="NCBI Taxonomy" id="61149"/>
    <lineage>
        <taxon>Eukaryota</taxon>
        <taxon>Viridiplantae</taxon>
        <taxon>Streptophyta</taxon>
        <taxon>Embryophyta</taxon>
        <taxon>Tracheophyta</taxon>
        <taxon>Spermatophyta</taxon>
        <taxon>Magnoliopsida</taxon>
        <taxon>eudicotyledons</taxon>
        <taxon>Gunneridae</taxon>
        <taxon>Pentapetalae</taxon>
        <taxon>rosids</taxon>
        <taxon>fabids</taxon>
        <taxon>Malpighiales</taxon>
        <taxon>Rhizophoraceae</taxon>
        <taxon>Rhizophora</taxon>
    </lineage>
</organism>
<keyword evidence="1" id="KW-0812">Transmembrane</keyword>
<accession>A0A2P2R0N0</accession>
<reference evidence="2" key="1">
    <citation type="submission" date="2018-02" db="EMBL/GenBank/DDBJ databases">
        <title>Rhizophora mucronata_Transcriptome.</title>
        <authorList>
            <person name="Meera S.P."/>
            <person name="Sreeshan A."/>
            <person name="Augustine A."/>
        </authorList>
    </citation>
    <scope>NUCLEOTIDE SEQUENCE</scope>
    <source>
        <tissue evidence="2">Leaf</tissue>
    </source>
</reference>